<comment type="caution">
    <text evidence="1">The sequence shown here is derived from an EMBL/GenBank/DDBJ whole genome shotgun (WGS) entry which is preliminary data.</text>
</comment>
<name>A0ABS1GD70_9GAMM</name>
<evidence type="ECO:0000313" key="1">
    <source>
        <dbReference type="EMBL" id="MBK2302695.1"/>
    </source>
</evidence>
<keyword evidence="2" id="KW-1185">Reference proteome</keyword>
<dbReference type="RefSeq" id="WP_200166896.1">
    <property type="nucleotide sequence ID" value="NZ_JACTSG010000004.1"/>
</dbReference>
<organism evidence="1 2">
    <name type="scientific">Francisella philomiragia</name>
    <dbReference type="NCBI Taxonomy" id="28110"/>
    <lineage>
        <taxon>Bacteria</taxon>
        <taxon>Pseudomonadati</taxon>
        <taxon>Pseudomonadota</taxon>
        <taxon>Gammaproteobacteria</taxon>
        <taxon>Thiotrichales</taxon>
        <taxon>Francisellaceae</taxon>
        <taxon>Francisella</taxon>
    </lineage>
</organism>
<gene>
    <name evidence="1" type="ORF">IBE52_07180</name>
</gene>
<protein>
    <submittedName>
        <fullName evidence="1">Uncharacterized protein</fullName>
    </submittedName>
</protein>
<sequence length="233" mass="24451">MSKIQSKQINKLQSALVKITGVTVSSANSVDITTPVTSAVSTAGDAGKAVPLQTASVAGTTQGFYVAAPHNLVHVFDNTTGAKLDDGGNEVFGRLTESAGVYTVSFYTNVAGTETPATINTDVSLLIAYQFNFETLPRTANIQIESHSAHDDVKSGGSYVFEKLTVSATNTIPNLSSTPINANKVKLSVNGQSLYAVDHFTVTGQAITISAGQTTNIGYDIETTDIVFAEYFA</sequence>
<proteinExistence type="predicted"/>
<reference evidence="1 2" key="1">
    <citation type="submission" date="2020-08" db="EMBL/GenBank/DDBJ databases">
        <title>Comparative genomics of Francisella species.</title>
        <authorList>
            <person name="Sahl J."/>
            <person name="Sjodin A."/>
            <person name="Wagner D."/>
            <person name="Forsman M."/>
        </authorList>
    </citation>
    <scope>NUCLEOTIDE SEQUENCE [LARGE SCALE GENOMIC DNA]</scope>
    <source>
        <strain evidence="1 2">F1093</strain>
    </source>
</reference>
<accession>A0ABS1GD70</accession>
<dbReference type="EMBL" id="JACTSG010000004">
    <property type="protein sequence ID" value="MBK2302695.1"/>
    <property type="molecule type" value="Genomic_DNA"/>
</dbReference>
<evidence type="ECO:0000313" key="2">
    <source>
        <dbReference type="Proteomes" id="UP000760407"/>
    </source>
</evidence>
<dbReference type="Proteomes" id="UP000760407">
    <property type="component" value="Unassembled WGS sequence"/>
</dbReference>